<organism evidence="2 3">
    <name type="scientific">Oryza meyeriana var. granulata</name>
    <dbReference type="NCBI Taxonomy" id="110450"/>
    <lineage>
        <taxon>Eukaryota</taxon>
        <taxon>Viridiplantae</taxon>
        <taxon>Streptophyta</taxon>
        <taxon>Embryophyta</taxon>
        <taxon>Tracheophyta</taxon>
        <taxon>Spermatophyta</taxon>
        <taxon>Magnoliopsida</taxon>
        <taxon>Liliopsida</taxon>
        <taxon>Poales</taxon>
        <taxon>Poaceae</taxon>
        <taxon>BOP clade</taxon>
        <taxon>Oryzoideae</taxon>
        <taxon>Oryzeae</taxon>
        <taxon>Oryzinae</taxon>
        <taxon>Oryza</taxon>
        <taxon>Oryza meyeriana</taxon>
    </lineage>
</organism>
<keyword evidence="3" id="KW-1185">Reference proteome</keyword>
<accession>A0A6G1EE29</accession>
<proteinExistence type="predicted"/>
<comment type="caution">
    <text evidence="2">The sequence shown here is derived from an EMBL/GenBank/DDBJ whole genome shotgun (WGS) entry which is preliminary data.</text>
</comment>
<evidence type="ECO:0000256" key="1">
    <source>
        <dbReference type="SAM" id="MobiDB-lite"/>
    </source>
</evidence>
<feature type="region of interest" description="Disordered" evidence="1">
    <location>
        <begin position="59"/>
        <end position="78"/>
    </location>
</feature>
<gene>
    <name evidence="2" type="ORF">E2562_002168</name>
</gene>
<evidence type="ECO:0000313" key="2">
    <source>
        <dbReference type="EMBL" id="KAF0922931.1"/>
    </source>
</evidence>
<dbReference type="EMBL" id="SPHZ02000003">
    <property type="protein sequence ID" value="KAF0922931.1"/>
    <property type="molecule type" value="Genomic_DNA"/>
</dbReference>
<evidence type="ECO:0000313" key="3">
    <source>
        <dbReference type="Proteomes" id="UP000479710"/>
    </source>
</evidence>
<reference evidence="2 3" key="1">
    <citation type="submission" date="2019-11" db="EMBL/GenBank/DDBJ databases">
        <title>Whole genome sequence of Oryza granulata.</title>
        <authorList>
            <person name="Li W."/>
        </authorList>
    </citation>
    <scope>NUCLEOTIDE SEQUENCE [LARGE SCALE GENOMIC DNA]</scope>
    <source>
        <strain evidence="3">cv. Menghai</strain>
        <tissue evidence="2">Leaf</tissue>
    </source>
</reference>
<sequence>MRTVTILMPTAATRARPSPATVIIKDAGSGQRQKREDGITHVCEYSAGGCDELEVAIDNHKETGGNNQQESEIDADSD</sequence>
<dbReference type="AlphaFoldDB" id="A0A6G1EE29"/>
<name>A0A6G1EE29_9ORYZ</name>
<dbReference type="Proteomes" id="UP000479710">
    <property type="component" value="Unassembled WGS sequence"/>
</dbReference>
<protein>
    <submittedName>
        <fullName evidence="2">Uncharacterized protein</fullName>
    </submittedName>
</protein>